<keyword evidence="1" id="KW-0812">Transmembrane</keyword>
<reference evidence="2 3" key="1">
    <citation type="submission" date="2023-06" db="EMBL/GenBank/DDBJ databases">
        <authorList>
            <person name="Zeman M."/>
            <person name="Kubasova T."/>
            <person name="Jahodarova E."/>
            <person name="Nykrynova M."/>
            <person name="Rychlik I."/>
        </authorList>
    </citation>
    <scope>NUCLEOTIDE SEQUENCE [LARGE SCALE GENOMIC DNA]</scope>
    <source>
        <strain evidence="2 3">ET4</strain>
    </source>
</reference>
<feature type="transmembrane region" description="Helical" evidence="1">
    <location>
        <begin position="80"/>
        <end position="101"/>
    </location>
</feature>
<dbReference type="Proteomes" id="UP001228403">
    <property type="component" value="Unassembled WGS sequence"/>
</dbReference>
<dbReference type="EMBL" id="JAUDCF010000012">
    <property type="protein sequence ID" value="MDM8145651.1"/>
    <property type="molecule type" value="Genomic_DNA"/>
</dbReference>
<keyword evidence="1" id="KW-1133">Transmembrane helix</keyword>
<evidence type="ECO:0000313" key="3">
    <source>
        <dbReference type="Proteomes" id="UP001228403"/>
    </source>
</evidence>
<gene>
    <name evidence="2" type="ORF">QUW02_06890</name>
</gene>
<proteinExistence type="predicted"/>
<keyword evidence="3" id="KW-1185">Reference proteome</keyword>
<evidence type="ECO:0000256" key="1">
    <source>
        <dbReference type="SAM" id="Phobius"/>
    </source>
</evidence>
<name>A0ABT7U553_9BACE</name>
<keyword evidence="1" id="KW-0472">Membrane</keyword>
<organism evidence="2 3">
    <name type="scientific">Bacteroides eggerthii</name>
    <dbReference type="NCBI Taxonomy" id="28111"/>
    <lineage>
        <taxon>Bacteria</taxon>
        <taxon>Pseudomonadati</taxon>
        <taxon>Bacteroidota</taxon>
        <taxon>Bacteroidia</taxon>
        <taxon>Bacteroidales</taxon>
        <taxon>Bacteroidaceae</taxon>
        <taxon>Bacteroides</taxon>
    </lineage>
</organism>
<comment type="caution">
    <text evidence="2">The sequence shown here is derived from an EMBL/GenBank/DDBJ whole genome shotgun (WGS) entry which is preliminary data.</text>
</comment>
<protein>
    <submittedName>
        <fullName evidence="2">Zinc ribbon domain-containing protein</fullName>
    </submittedName>
</protein>
<evidence type="ECO:0000313" key="2">
    <source>
        <dbReference type="EMBL" id="MDM8145651.1"/>
    </source>
</evidence>
<accession>A0ABT7U553</accession>
<feature type="transmembrane region" description="Helical" evidence="1">
    <location>
        <begin position="113"/>
        <end position="139"/>
    </location>
</feature>
<sequence>MYCKYCGKYIENDSIYCTYCGKNITTKENIHTNKEINTQSNTNTTVIVTPPKKRNKKQYLNWIQHLDIENQADQVEEITAVWKTLTILFVGLAAGSYYWFVGELIFSYEQIKPFWGFVIYILITLILAWISSLIGNAYWKEYNKIIIRAREEIDLIIKEGNGSREDIERMKTHKIERILNNIVNKELTIEEYEWHTSRYCWGCGKRHTSTPVTFSYQKTRNVSWKEGAVRYSKTFRRFATIKVCPECRKRFRPQTAHSDYIGATKWNFNKIPQIASFLNQSVDSLINNT</sequence>
<reference evidence="3" key="2">
    <citation type="submission" date="2023-07" db="EMBL/GenBank/DDBJ databases">
        <title>Identification and characterization of horizontal gene transfer across gut microbiota members of farm animals based on homology search.</title>
        <authorList>
            <person name="Schwarzerova J."/>
            <person name="Nykrynova M."/>
            <person name="Jureckova K."/>
            <person name="Cejkova D."/>
            <person name="Rychlik I."/>
        </authorList>
    </citation>
    <scope>NUCLEOTIDE SEQUENCE [LARGE SCALE GENOMIC DNA]</scope>
    <source>
        <strain evidence="3">ET4</strain>
    </source>
</reference>